<evidence type="ECO:0000313" key="7">
    <source>
        <dbReference type="EMBL" id="KAF6060036.1"/>
    </source>
</evidence>
<proteinExistence type="inferred from homology"/>
<keyword evidence="3" id="KW-0507">mRNA processing</keyword>
<keyword evidence="5" id="KW-0539">Nucleus</keyword>
<dbReference type="Proteomes" id="UP000536275">
    <property type="component" value="Unassembled WGS sequence"/>
</dbReference>
<evidence type="ECO:0000256" key="3">
    <source>
        <dbReference type="ARBA" id="ARBA00022664"/>
    </source>
</evidence>
<evidence type="ECO:0000256" key="1">
    <source>
        <dbReference type="ARBA" id="ARBA00004123"/>
    </source>
</evidence>
<feature type="coiled-coil region" evidence="6">
    <location>
        <begin position="136"/>
        <end position="163"/>
    </location>
</feature>
<evidence type="ECO:0008006" key="9">
    <source>
        <dbReference type="Google" id="ProtNLM"/>
    </source>
</evidence>
<dbReference type="GO" id="GO:0016556">
    <property type="term" value="P:mRNA modification"/>
    <property type="evidence" value="ECO:0007669"/>
    <property type="project" value="InterPro"/>
</dbReference>
<evidence type="ECO:0000256" key="5">
    <source>
        <dbReference type="ARBA" id="ARBA00023242"/>
    </source>
</evidence>
<evidence type="ECO:0000256" key="4">
    <source>
        <dbReference type="ARBA" id="ARBA00023187"/>
    </source>
</evidence>
<name>A0A8H6BS22_CANAX</name>
<comment type="similarity">
    <text evidence="2">Belongs to the fl(2)d family.</text>
</comment>
<evidence type="ECO:0000256" key="2">
    <source>
        <dbReference type="ARBA" id="ARBA00010313"/>
    </source>
</evidence>
<comment type="caution">
    <text evidence="7">The sequence shown here is derived from an EMBL/GenBank/DDBJ whole genome shotgun (WGS) entry which is preliminary data.</text>
</comment>
<comment type="subcellular location">
    <subcellularLocation>
        <location evidence="1">Nucleus</location>
    </subcellularLocation>
</comment>
<dbReference type="AlphaFoldDB" id="A0A8H6BS22"/>
<organism evidence="7 8">
    <name type="scientific">Candida albicans</name>
    <name type="common">Yeast</name>
    <dbReference type="NCBI Taxonomy" id="5476"/>
    <lineage>
        <taxon>Eukaryota</taxon>
        <taxon>Fungi</taxon>
        <taxon>Dikarya</taxon>
        <taxon>Ascomycota</taxon>
        <taxon>Saccharomycotina</taxon>
        <taxon>Pichiomycetes</taxon>
        <taxon>Debaryomycetaceae</taxon>
        <taxon>Candida/Lodderomyces clade</taxon>
        <taxon>Candida</taxon>
    </lineage>
</organism>
<dbReference type="GO" id="GO:0005634">
    <property type="term" value="C:nucleus"/>
    <property type="evidence" value="ECO:0007669"/>
    <property type="project" value="UniProtKB-SubCell"/>
</dbReference>
<reference evidence="7 8" key="1">
    <citation type="submission" date="2020-03" db="EMBL/GenBank/DDBJ databases">
        <title>FDA dAtabase for Regulatory Grade micrObial Sequences (FDA-ARGOS): Supporting development and validation of Infectious Disease Dx tests.</title>
        <authorList>
            <person name="Campos J."/>
            <person name="Goldberg B."/>
            <person name="Tallon L."/>
            <person name="Sadzewicz L."/>
            <person name="Vavikolanu K."/>
            <person name="Mehta A."/>
            <person name="Aluvathingal J."/>
            <person name="Nadendla S."/>
            <person name="Nandy P."/>
            <person name="Geyer C."/>
            <person name="Yan Y."/>
            <person name="Sichtig H."/>
        </authorList>
    </citation>
    <scope>NUCLEOTIDE SEQUENCE [LARGE SCALE GENOMIC DNA]</scope>
    <source>
        <strain evidence="7 8">FDAARGOS_656</strain>
    </source>
</reference>
<gene>
    <name evidence="7" type="ORF">FOB64_007017</name>
</gene>
<keyword evidence="4" id="KW-0508">mRNA splicing</keyword>
<dbReference type="InterPro" id="IPR033757">
    <property type="entry name" value="WTAP"/>
</dbReference>
<protein>
    <recommendedName>
        <fullName evidence="9">Mum2p</fullName>
    </recommendedName>
</protein>
<sequence length="226" mass="26186">MSSNDSADYRNKFWSSTSRQVGTSFQPLGKEESYANRYPLVRSETFPPTKDETPYSSIDSSANKYMKNTMINAPSYIPYYRKDDSFEMLQEDYNKLKGELILKNQIIKNLTDQISIMTKTDQPPTFMAPKNHYQLFQDLSKTLQEKSTELQETNQRLEAVLVANSENYDVEELSHKLVHRLTQLQQENENLLKIISFGNKTNLLIEIGLLKHEIELLKKGKDGFVL</sequence>
<keyword evidence="6" id="KW-0175">Coiled coil</keyword>
<evidence type="ECO:0000313" key="8">
    <source>
        <dbReference type="Proteomes" id="UP000536275"/>
    </source>
</evidence>
<dbReference type="SMR" id="A0A8H6BS22"/>
<dbReference type="GO" id="GO:0008380">
    <property type="term" value="P:RNA splicing"/>
    <property type="evidence" value="ECO:0007669"/>
    <property type="project" value="UniProtKB-KW"/>
</dbReference>
<dbReference type="EMBL" id="JABWAD010000069">
    <property type="protein sequence ID" value="KAF6060036.1"/>
    <property type="molecule type" value="Genomic_DNA"/>
</dbReference>
<dbReference type="Pfam" id="PF17098">
    <property type="entry name" value="Wtap"/>
    <property type="match status" value="1"/>
</dbReference>
<dbReference type="GO" id="GO:0006397">
    <property type="term" value="P:mRNA processing"/>
    <property type="evidence" value="ECO:0007669"/>
    <property type="project" value="UniProtKB-KW"/>
</dbReference>
<evidence type="ECO:0000256" key="6">
    <source>
        <dbReference type="SAM" id="Coils"/>
    </source>
</evidence>
<dbReference type="GO" id="GO:0000381">
    <property type="term" value="P:regulation of alternative mRNA splicing, via spliceosome"/>
    <property type="evidence" value="ECO:0007669"/>
    <property type="project" value="InterPro"/>
</dbReference>
<accession>A0A8H6BS22</accession>